<gene>
    <name evidence="6" type="ORF">CWS72_07765</name>
</gene>
<evidence type="ECO:0000256" key="4">
    <source>
        <dbReference type="ARBA" id="ARBA00023163"/>
    </source>
</evidence>
<protein>
    <submittedName>
        <fullName evidence="6">LysR family transcriptional regulator</fullName>
    </submittedName>
</protein>
<name>A0A2N3PXF8_9PROT</name>
<proteinExistence type="inferred from homology"/>
<dbReference type="PRINTS" id="PR00039">
    <property type="entry name" value="HTHLYSR"/>
</dbReference>
<keyword evidence="4" id="KW-0804">Transcription</keyword>
<keyword evidence="2" id="KW-0805">Transcription regulation</keyword>
<evidence type="ECO:0000256" key="3">
    <source>
        <dbReference type="ARBA" id="ARBA00023125"/>
    </source>
</evidence>
<dbReference type="InterPro" id="IPR036390">
    <property type="entry name" value="WH_DNA-bd_sf"/>
</dbReference>
<dbReference type="PROSITE" id="PS50931">
    <property type="entry name" value="HTH_LYSR"/>
    <property type="match status" value="1"/>
</dbReference>
<dbReference type="RefSeq" id="WP_101250020.1">
    <property type="nucleotide sequence ID" value="NZ_PIUM01000006.1"/>
</dbReference>
<dbReference type="InterPro" id="IPR000847">
    <property type="entry name" value="LysR_HTH_N"/>
</dbReference>
<dbReference type="InterPro" id="IPR005119">
    <property type="entry name" value="LysR_subst-bd"/>
</dbReference>
<dbReference type="SUPFAM" id="SSF53850">
    <property type="entry name" value="Periplasmic binding protein-like II"/>
    <property type="match status" value="1"/>
</dbReference>
<dbReference type="EMBL" id="PIUM01000006">
    <property type="protein sequence ID" value="PKU25093.1"/>
    <property type="molecule type" value="Genomic_DNA"/>
</dbReference>
<dbReference type="GO" id="GO:0003700">
    <property type="term" value="F:DNA-binding transcription factor activity"/>
    <property type="evidence" value="ECO:0007669"/>
    <property type="project" value="InterPro"/>
</dbReference>
<sequence length="308" mass="34331">MEPRVLLPRLSLRKIACFVATADAGSVSAAAQRLGLSQAGLSEALSDLEKDLGINLFIRQKAKGVTITCAGQQILPEARQLVRQVEEFQALTRGSGTHLSGELTIGCFHTFLPILAPALLTEFTARHPNVKVRFVEDTQRNLEHSMLAGTIDMSILYDIDVGPDFERQHLYYSEAYVLLSPQHRLANSTDPVDLSLLVDDPYIQLDGLPGRNDHVFSTLGMKPQIAHRSTNFEMIRALVARNHGYAVLIQRPKHCCTYEGLPLVIRPIANPVPPIAAILGWPSNIHLPRRGRAFINFCLEFFKEKEHR</sequence>
<dbReference type="Pfam" id="PF03466">
    <property type="entry name" value="LysR_substrate"/>
    <property type="match status" value="1"/>
</dbReference>
<evidence type="ECO:0000313" key="7">
    <source>
        <dbReference type="Proteomes" id="UP000233293"/>
    </source>
</evidence>
<evidence type="ECO:0000259" key="5">
    <source>
        <dbReference type="PROSITE" id="PS50931"/>
    </source>
</evidence>
<dbReference type="SUPFAM" id="SSF46785">
    <property type="entry name" value="Winged helix' DNA-binding domain"/>
    <property type="match status" value="1"/>
</dbReference>
<dbReference type="GO" id="GO:0003677">
    <property type="term" value="F:DNA binding"/>
    <property type="evidence" value="ECO:0007669"/>
    <property type="project" value="UniProtKB-KW"/>
</dbReference>
<comment type="caution">
    <text evidence="6">The sequence shown here is derived from an EMBL/GenBank/DDBJ whole genome shotgun (WGS) entry which is preliminary data.</text>
</comment>
<evidence type="ECO:0000313" key="6">
    <source>
        <dbReference type="EMBL" id="PKU25093.1"/>
    </source>
</evidence>
<organism evidence="6 7">
    <name type="scientific">Telmatospirillum siberiense</name>
    <dbReference type="NCBI Taxonomy" id="382514"/>
    <lineage>
        <taxon>Bacteria</taxon>
        <taxon>Pseudomonadati</taxon>
        <taxon>Pseudomonadota</taxon>
        <taxon>Alphaproteobacteria</taxon>
        <taxon>Rhodospirillales</taxon>
        <taxon>Rhodospirillaceae</taxon>
        <taxon>Telmatospirillum</taxon>
    </lineage>
</organism>
<dbReference type="Proteomes" id="UP000233293">
    <property type="component" value="Unassembled WGS sequence"/>
</dbReference>
<dbReference type="PANTHER" id="PTHR30346">
    <property type="entry name" value="TRANSCRIPTIONAL DUAL REGULATOR HCAR-RELATED"/>
    <property type="match status" value="1"/>
</dbReference>
<dbReference type="Pfam" id="PF00126">
    <property type="entry name" value="HTH_1"/>
    <property type="match status" value="1"/>
</dbReference>
<accession>A0A2N3PXF8</accession>
<feature type="domain" description="HTH lysR-type" evidence="5">
    <location>
        <begin position="10"/>
        <end position="68"/>
    </location>
</feature>
<dbReference type="AlphaFoldDB" id="A0A2N3PXF8"/>
<dbReference type="Gene3D" id="1.10.10.10">
    <property type="entry name" value="Winged helix-like DNA-binding domain superfamily/Winged helix DNA-binding domain"/>
    <property type="match status" value="1"/>
</dbReference>
<dbReference type="PANTHER" id="PTHR30346:SF0">
    <property type="entry name" value="HCA OPERON TRANSCRIPTIONAL ACTIVATOR HCAR"/>
    <property type="match status" value="1"/>
</dbReference>
<comment type="similarity">
    <text evidence="1">Belongs to the LysR transcriptional regulatory family.</text>
</comment>
<dbReference type="InterPro" id="IPR036388">
    <property type="entry name" value="WH-like_DNA-bd_sf"/>
</dbReference>
<dbReference type="Gene3D" id="3.40.190.10">
    <property type="entry name" value="Periplasmic binding protein-like II"/>
    <property type="match status" value="2"/>
</dbReference>
<evidence type="ECO:0000256" key="1">
    <source>
        <dbReference type="ARBA" id="ARBA00009437"/>
    </source>
</evidence>
<dbReference type="GO" id="GO:0032993">
    <property type="term" value="C:protein-DNA complex"/>
    <property type="evidence" value="ECO:0007669"/>
    <property type="project" value="TreeGrafter"/>
</dbReference>
<evidence type="ECO:0000256" key="2">
    <source>
        <dbReference type="ARBA" id="ARBA00023015"/>
    </source>
</evidence>
<keyword evidence="7" id="KW-1185">Reference proteome</keyword>
<keyword evidence="3" id="KW-0238">DNA-binding</keyword>
<dbReference type="OrthoDB" id="8679465at2"/>
<dbReference type="FunFam" id="1.10.10.10:FF:000001">
    <property type="entry name" value="LysR family transcriptional regulator"/>
    <property type="match status" value="1"/>
</dbReference>
<reference evidence="7" key="1">
    <citation type="submission" date="2017-12" db="EMBL/GenBank/DDBJ databases">
        <title>Draft genome sequence of Telmatospirillum siberiense 26-4b1T, an acidotolerant peatland alphaproteobacterium potentially involved in sulfur cycling.</title>
        <authorList>
            <person name="Hausmann B."/>
            <person name="Pjevac P."/>
            <person name="Schreck K."/>
            <person name="Herbold C.W."/>
            <person name="Daims H."/>
            <person name="Wagner M."/>
            <person name="Pester M."/>
            <person name="Loy A."/>
        </authorList>
    </citation>
    <scope>NUCLEOTIDE SEQUENCE [LARGE SCALE GENOMIC DNA]</scope>
    <source>
        <strain evidence="7">26-4b1</strain>
    </source>
</reference>